<evidence type="ECO:0000256" key="10">
    <source>
        <dbReference type="PROSITE-ProRule" id="PRU00433"/>
    </source>
</evidence>
<evidence type="ECO:0000256" key="9">
    <source>
        <dbReference type="HAMAP-Rule" id="MF_03007"/>
    </source>
</evidence>
<dbReference type="Pfam" id="PF00034">
    <property type="entry name" value="Cytochrom_C"/>
    <property type="match status" value="1"/>
</dbReference>
<keyword evidence="7" id="KW-0249">Electron transport</keyword>
<protein>
    <recommendedName>
        <fullName evidence="9">Eukaryotic translation initiation factor 3 subunit H</fullName>
        <shortName evidence="9">eIF3h</shortName>
    </recommendedName>
</protein>
<sequence length="539" mass="56283">MSTNKTLASIAAPAPEVVEQVVEQKQHQSAQQKARFDKGLAETRVQRVRVDGLALMKIIKHSREAHTVNPAPPNTSNATVTFTPAVGQLFGIDAEGTLEVSNAFGLPAGTFAGPPTDAKEESKGVKAAAKYTAQLVNRMTDVNADASVVGFYTSTNNGQVLATGGFVEALVGAQLSGGGVGSGAKTQPVARPGMGPRPAGQLASGDANKSGKGIALVYDIASATQGAVALKAYRLSQGFIDAYRAGKFDTASLIENKLIHSTILEEVPVVVHSSALLTAFLATLTAPASSSSSSSSTAASSSSSSLSTPSFAPLSLPSPSSTAHVQSAAIPAPLTQPLQHLLSALETHQAHLSTLQFQSRQLARERTRLEAIHPNVAKRRQENEQRAKDGLPPLPLTDEEVRAGLKEPSRLETMCAVAAVEGAAKSLSEATGAGVVRAFGAKSGVTSAACAQCHTVENGGANKVGPNLHGLFGRQSGSVESFSYTEANKKAAVHWDENTLFDYLENPKKYIPGTKMAFAGLKKEKDRNDLITWLKESTA</sequence>
<evidence type="ECO:0000259" key="12">
    <source>
        <dbReference type="PROSITE" id="PS51007"/>
    </source>
</evidence>
<gene>
    <name evidence="13" type="ORF">C6P46_005021</name>
</gene>
<dbReference type="GO" id="GO:0016282">
    <property type="term" value="C:eukaryotic 43S preinitiation complex"/>
    <property type="evidence" value="ECO:0007669"/>
    <property type="project" value="UniProtKB-UniRule"/>
</dbReference>
<dbReference type="GO" id="GO:0033290">
    <property type="term" value="C:eukaryotic 48S preinitiation complex"/>
    <property type="evidence" value="ECO:0007669"/>
    <property type="project" value="UniProtKB-UniRule"/>
</dbReference>
<dbReference type="InterPro" id="IPR000555">
    <property type="entry name" value="JAMM/MPN+_dom"/>
</dbReference>
<dbReference type="InterPro" id="IPR027524">
    <property type="entry name" value="eIF3h"/>
</dbReference>
<organism evidence="13 14">
    <name type="scientific">Rhodotorula mucilaginosa</name>
    <name type="common">Yeast</name>
    <name type="synonym">Rhodotorula rubra</name>
    <dbReference type="NCBI Taxonomy" id="5537"/>
    <lineage>
        <taxon>Eukaryota</taxon>
        <taxon>Fungi</taxon>
        <taxon>Dikarya</taxon>
        <taxon>Basidiomycota</taxon>
        <taxon>Pucciniomycotina</taxon>
        <taxon>Microbotryomycetes</taxon>
        <taxon>Sporidiobolales</taxon>
        <taxon>Sporidiobolaceae</taxon>
        <taxon>Rhodotorula</taxon>
    </lineage>
</organism>
<dbReference type="Pfam" id="PF19445">
    <property type="entry name" value="eIF3h_C"/>
    <property type="match status" value="1"/>
</dbReference>
<keyword evidence="8 10" id="KW-0408">Iron</keyword>
<dbReference type="GO" id="GO:0020037">
    <property type="term" value="F:heme binding"/>
    <property type="evidence" value="ECO:0007669"/>
    <property type="project" value="InterPro"/>
</dbReference>
<comment type="subunit">
    <text evidence="9">Component of the eukaryotic translation initiation factor 3 (eIF-3) complex.</text>
</comment>
<dbReference type="PRINTS" id="PR00604">
    <property type="entry name" value="CYTCHRMECIAB"/>
</dbReference>
<dbReference type="InterPro" id="IPR036909">
    <property type="entry name" value="Cyt_c-like_dom_sf"/>
</dbReference>
<evidence type="ECO:0000256" key="2">
    <source>
        <dbReference type="ARBA" id="ARBA00006488"/>
    </source>
</evidence>
<keyword evidence="9" id="KW-0963">Cytoplasm</keyword>
<evidence type="ECO:0000256" key="8">
    <source>
        <dbReference type="ARBA" id="ARBA00023004"/>
    </source>
</evidence>
<dbReference type="OrthoDB" id="10265695at2759"/>
<dbReference type="GO" id="GO:0005852">
    <property type="term" value="C:eukaryotic translation initiation factor 3 complex"/>
    <property type="evidence" value="ECO:0007669"/>
    <property type="project" value="UniProtKB-UniRule"/>
</dbReference>
<dbReference type="GO" id="GO:0005758">
    <property type="term" value="C:mitochondrial intermembrane space"/>
    <property type="evidence" value="ECO:0007669"/>
    <property type="project" value="UniProtKB-SubCell"/>
</dbReference>
<comment type="caution">
    <text evidence="13">The sequence shown here is derived from an EMBL/GenBank/DDBJ whole genome shotgun (WGS) entry which is preliminary data.</text>
</comment>
<dbReference type="InterPro" id="IPR045810">
    <property type="entry name" value="eIF3h_C"/>
</dbReference>
<dbReference type="FunFam" id="1.10.760.10:FF:000001">
    <property type="entry name" value="Cytochrome c iso-1"/>
    <property type="match status" value="1"/>
</dbReference>
<keyword evidence="6 10" id="KW-0479">Metal-binding</keyword>
<comment type="similarity">
    <text evidence="9">Belongs to the eIF-3 subunit H family.</text>
</comment>
<name>A0A9P6W1R3_RHOMI</name>
<evidence type="ECO:0000256" key="11">
    <source>
        <dbReference type="SAM" id="MobiDB-lite"/>
    </source>
</evidence>
<comment type="subcellular location">
    <subcellularLocation>
        <location evidence="9">Cytoplasm</location>
    </subcellularLocation>
    <subcellularLocation>
        <location evidence="1">Mitochondrion intermembrane space</location>
    </subcellularLocation>
</comment>
<evidence type="ECO:0000256" key="1">
    <source>
        <dbReference type="ARBA" id="ARBA00004569"/>
    </source>
</evidence>
<dbReference type="Gene3D" id="3.40.140.10">
    <property type="entry name" value="Cytidine Deaminase, domain 2"/>
    <property type="match status" value="1"/>
</dbReference>
<feature type="region of interest" description="Disordered" evidence="11">
    <location>
        <begin position="369"/>
        <end position="397"/>
    </location>
</feature>
<evidence type="ECO:0000256" key="5">
    <source>
        <dbReference type="ARBA" id="ARBA00022660"/>
    </source>
</evidence>
<accession>A0A9P6W1R3</accession>
<dbReference type="PROSITE" id="PS51007">
    <property type="entry name" value="CYTC"/>
    <property type="match status" value="1"/>
</dbReference>
<evidence type="ECO:0000256" key="3">
    <source>
        <dbReference type="ARBA" id="ARBA00022448"/>
    </source>
</evidence>
<evidence type="ECO:0000256" key="6">
    <source>
        <dbReference type="ARBA" id="ARBA00022723"/>
    </source>
</evidence>
<feature type="compositionally biased region" description="Basic and acidic residues" evidence="11">
    <location>
        <begin position="379"/>
        <end position="389"/>
    </location>
</feature>
<dbReference type="GO" id="GO:0001732">
    <property type="term" value="P:formation of cytoplasmic translation initiation complex"/>
    <property type="evidence" value="ECO:0007669"/>
    <property type="project" value="UniProtKB-UniRule"/>
</dbReference>
<keyword evidence="9" id="KW-0648">Protein biosynthesis</keyword>
<dbReference type="Pfam" id="PF01398">
    <property type="entry name" value="JAB"/>
    <property type="match status" value="1"/>
</dbReference>
<dbReference type="SUPFAM" id="SSF46626">
    <property type="entry name" value="Cytochrome c"/>
    <property type="match status" value="1"/>
</dbReference>
<dbReference type="GO" id="GO:0008237">
    <property type="term" value="F:metallopeptidase activity"/>
    <property type="evidence" value="ECO:0007669"/>
    <property type="project" value="InterPro"/>
</dbReference>
<dbReference type="InterPro" id="IPR002327">
    <property type="entry name" value="Cyt_c_1A/1B"/>
</dbReference>
<dbReference type="GO" id="GO:0003743">
    <property type="term" value="F:translation initiation factor activity"/>
    <property type="evidence" value="ECO:0007669"/>
    <property type="project" value="UniProtKB-UniRule"/>
</dbReference>
<reference evidence="13 14" key="1">
    <citation type="submission" date="2020-11" db="EMBL/GenBank/DDBJ databases">
        <title>Kefir isolates.</title>
        <authorList>
            <person name="Marcisauskas S."/>
            <person name="Kim Y."/>
            <person name="Blasche S."/>
        </authorList>
    </citation>
    <scope>NUCLEOTIDE SEQUENCE [LARGE SCALE GENOMIC DNA]</scope>
    <source>
        <strain evidence="13 14">KR</strain>
    </source>
</reference>
<comment type="function">
    <text evidence="9">Component of the eukaryotic translation initiation factor 3 (eIF-3) complex, which is involved in protein synthesis of a specialized repertoire of mRNAs and, together with other initiation factors, stimulates binding of mRNA and methionyl-tRNAi to the 40S ribosome. The eIF-3 complex specifically targets and initiates translation of a subset of mRNAs involved in cell proliferation.</text>
</comment>
<dbReference type="GO" id="GO:0009055">
    <property type="term" value="F:electron transfer activity"/>
    <property type="evidence" value="ECO:0007669"/>
    <property type="project" value="InterPro"/>
</dbReference>
<dbReference type="InterPro" id="IPR009056">
    <property type="entry name" value="Cyt_c-like_dom"/>
</dbReference>
<evidence type="ECO:0000256" key="7">
    <source>
        <dbReference type="ARBA" id="ARBA00022982"/>
    </source>
</evidence>
<dbReference type="HAMAP" id="MF_03007">
    <property type="entry name" value="eIF3h"/>
    <property type="match status" value="1"/>
</dbReference>
<proteinExistence type="inferred from homology"/>
<feature type="domain" description="Cytochrome c" evidence="12">
    <location>
        <begin position="427"/>
        <end position="538"/>
    </location>
</feature>
<keyword evidence="4 10" id="KW-0349">Heme</keyword>
<evidence type="ECO:0000313" key="14">
    <source>
        <dbReference type="Proteomes" id="UP000777482"/>
    </source>
</evidence>
<keyword evidence="5" id="KW-0679">Respiratory chain</keyword>
<keyword evidence="14" id="KW-1185">Reference proteome</keyword>
<dbReference type="EMBL" id="PUHQ01000050">
    <property type="protein sequence ID" value="KAG0659818.1"/>
    <property type="molecule type" value="Genomic_DNA"/>
</dbReference>
<comment type="similarity">
    <text evidence="2">Belongs to the cytochrome c family.</text>
</comment>
<evidence type="ECO:0000313" key="13">
    <source>
        <dbReference type="EMBL" id="KAG0659818.1"/>
    </source>
</evidence>
<dbReference type="Gene3D" id="1.10.760.10">
    <property type="entry name" value="Cytochrome c-like domain"/>
    <property type="match status" value="1"/>
</dbReference>
<dbReference type="CDD" id="cd08065">
    <property type="entry name" value="MPN_eIF3h"/>
    <property type="match status" value="1"/>
</dbReference>
<dbReference type="PANTHER" id="PTHR11961">
    <property type="entry name" value="CYTOCHROME C"/>
    <property type="match status" value="1"/>
</dbReference>
<dbReference type="GO" id="GO:0046872">
    <property type="term" value="F:metal ion binding"/>
    <property type="evidence" value="ECO:0007669"/>
    <property type="project" value="UniProtKB-KW"/>
</dbReference>
<evidence type="ECO:0000256" key="4">
    <source>
        <dbReference type="ARBA" id="ARBA00022617"/>
    </source>
</evidence>
<dbReference type="AlphaFoldDB" id="A0A9P6W1R3"/>
<keyword evidence="3" id="KW-0813">Transport</keyword>
<keyword evidence="9" id="KW-0396">Initiation factor</keyword>
<dbReference type="Proteomes" id="UP000777482">
    <property type="component" value="Unassembled WGS sequence"/>
</dbReference>